<dbReference type="AlphaFoldDB" id="A0A6N2UEK9"/>
<reference evidence="1" key="1">
    <citation type="submission" date="2019-11" db="EMBL/GenBank/DDBJ databases">
        <authorList>
            <person name="Feng L."/>
        </authorList>
    </citation>
    <scope>NUCLEOTIDE SEQUENCE</scope>
    <source>
        <strain evidence="1">AMuciniphilaLFYP55</strain>
    </source>
</reference>
<gene>
    <name evidence="1" type="ORF">AMLFYP55_00862</name>
</gene>
<proteinExistence type="predicted"/>
<evidence type="ECO:0000313" key="1">
    <source>
        <dbReference type="EMBL" id="VYT15807.1"/>
    </source>
</evidence>
<accession>A0A6N2UEK9</accession>
<dbReference type="EMBL" id="CACRSS010000016">
    <property type="protein sequence ID" value="VYT15807.1"/>
    <property type="molecule type" value="Genomic_DNA"/>
</dbReference>
<organism evidence="1">
    <name type="scientific">Akkermansia muciniphila</name>
    <dbReference type="NCBI Taxonomy" id="239935"/>
    <lineage>
        <taxon>Bacteria</taxon>
        <taxon>Pseudomonadati</taxon>
        <taxon>Verrucomicrobiota</taxon>
        <taxon>Verrucomicrobiia</taxon>
        <taxon>Verrucomicrobiales</taxon>
        <taxon>Akkermansiaceae</taxon>
        <taxon>Akkermansia</taxon>
    </lineage>
</organism>
<sequence length="42" mass="4839">MFVGFIARDFPYHGMRACMDARTKALTQINMGLLQLERHIGK</sequence>
<protein>
    <submittedName>
        <fullName evidence="1">Uncharacterized protein</fullName>
    </submittedName>
</protein>
<name>A0A6N2UEK9_9BACT</name>